<evidence type="ECO:0000259" key="2">
    <source>
        <dbReference type="Pfam" id="PF01266"/>
    </source>
</evidence>
<comment type="caution">
    <text evidence="3">The sequence shown here is derived from an EMBL/GenBank/DDBJ whole genome shotgun (WGS) entry which is preliminary data.</text>
</comment>
<keyword evidence="1 3" id="KW-0560">Oxidoreductase</keyword>
<organism evidence="3 4">
    <name type="scientific">Natribaculum luteum</name>
    <dbReference type="NCBI Taxonomy" id="1586232"/>
    <lineage>
        <taxon>Archaea</taxon>
        <taxon>Methanobacteriati</taxon>
        <taxon>Methanobacteriota</taxon>
        <taxon>Stenosarchaea group</taxon>
        <taxon>Halobacteria</taxon>
        <taxon>Halobacteriales</taxon>
        <taxon>Natrialbaceae</taxon>
        <taxon>Natribaculum</taxon>
    </lineage>
</organism>
<dbReference type="PANTHER" id="PTHR13847:SF287">
    <property type="entry name" value="FAD-DEPENDENT OXIDOREDUCTASE DOMAIN-CONTAINING PROTEIN 1"/>
    <property type="match status" value="1"/>
</dbReference>
<feature type="domain" description="FAD dependent oxidoreductase" evidence="2">
    <location>
        <begin position="7"/>
        <end position="347"/>
    </location>
</feature>
<evidence type="ECO:0000313" key="3">
    <source>
        <dbReference type="EMBL" id="MFC4248775.1"/>
    </source>
</evidence>
<dbReference type="AlphaFoldDB" id="A0ABD5P3R7"/>
<dbReference type="EMBL" id="JBHSDJ010000127">
    <property type="protein sequence ID" value="MFC4248775.1"/>
    <property type="molecule type" value="Genomic_DNA"/>
</dbReference>
<proteinExistence type="predicted"/>
<dbReference type="GO" id="GO:0016491">
    <property type="term" value="F:oxidoreductase activity"/>
    <property type="evidence" value="ECO:0007669"/>
    <property type="project" value="UniProtKB-KW"/>
</dbReference>
<gene>
    <name evidence="3" type="ORF">ACFOZ7_17905</name>
</gene>
<dbReference type="InterPro" id="IPR006076">
    <property type="entry name" value="FAD-dep_OxRdtase"/>
</dbReference>
<dbReference type="EC" id="1.-.-.-" evidence="3"/>
<dbReference type="Gene3D" id="3.30.9.10">
    <property type="entry name" value="D-Amino Acid Oxidase, subunit A, domain 2"/>
    <property type="match status" value="1"/>
</dbReference>
<dbReference type="SUPFAM" id="SSF51905">
    <property type="entry name" value="FAD/NAD(P)-binding domain"/>
    <property type="match status" value="1"/>
</dbReference>
<dbReference type="InterPro" id="IPR036188">
    <property type="entry name" value="FAD/NAD-bd_sf"/>
</dbReference>
<evidence type="ECO:0000313" key="4">
    <source>
        <dbReference type="Proteomes" id="UP001595821"/>
    </source>
</evidence>
<dbReference type="PANTHER" id="PTHR13847">
    <property type="entry name" value="SARCOSINE DEHYDROGENASE-RELATED"/>
    <property type="match status" value="1"/>
</dbReference>
<reference evidence="3 4" key="1">
    <citation type="journal article" date="2014" name="Int. J. Syst. Evol. Microbiol.">
        <title>Complete genome sequence of Corynebacterium casei LMG S-19264T (=DSM 44701T), isolated from a smear-ripened cheese.</title>
        <authorList>
            <consortium name="US DOE Joint Genome Institute (JGI-PGF)"/>
            <person name="Walter F."/>
            <person name="Albersmeier A."/>
            <person name="Kalinowski J."/>
            <person name="Ruckert C."/>
        </authorList>
    </citation>
    <scope>NUCLEOTIDE SEQUENCE [LARGE SCALE GENOMIC DNA]</scope>
    <source>
        <strain evidence="3 4">IBRC-M 10912</strain>
    </source>
</reference>
<evidence type="ECO:0000256" key="1">
    <source>
        <dbReference type="ARBA" id="ARBA00023002"/>
    </source>
</evidence>
<accession>A0ABD5P3R7</accession>
<dbReference type="GeneID" id="71856015"/>
<name>A0ABD5P3R7_9EURY</name>
<dbReference type="Pfam" id="PF01266">
    <property type="entry name" value="DAO"/>
    <property type="match status" value="1"/>
</dbReference>
<dbReference type="RefSeq" id="WP_246976282.1">
    <property type="nucleotide sequence ID" value="NZ_CP095398.1"/>
</dbReference>
<protein>
    <submittedName>
        <fullName evidence="3">NAD(P)/FAD-dependent oxidoreductase</fullName>
        <ecNumber evidence="3">1.-.-.-</ecNumber>
    </submittedName>
</protein>
<dbReference type="Proteomes" id="UP001595821">
    <property type="component" value="Unassembled WGS sequence"/>
</dbReference>
<dbReference type="Gene3D" id="3.50.50.60">
    <property type="entry name" value="FAD/NAD(P)-binding domain"/>
    <property type="match status" value="1"/>
</dbReference>
<sequence length="383" mass="41733">MPGTSFDAVVVGGGIVGANCAVQLARAGVDDIVMLERDAPASKASGRAAGSLTIYRHERFGAEASRVGRDLYEEYERAYDGLTFHREKSYSIAYSDEGAHYLSLKDESTTVETELLSAAELADREPEFATDDVTAALCIDEAVYTDPEQLTHAAHAVARDEGVSLKIEEVRDFEVEGKDISVKTTNGSYEAPVVIIAAGAWTKRLLQRAGTDVALRPRTSQIAILDPPNNIDLPMWGAPDWSVYGRPTPDGRVLFGGGTTTPVTDLEDFHNRARVPFLRQVGERAPEIIPLLEDATLHDDWAGRVSATPDRYPHIGETDIEGLYVCSGFNGEGISNSPFGARLLADLIGGDDPLVDPSEFDPTRYQGGEEFEINDAVEWWDDR</sequence>